<reference evidence="2" key="1">
    <citation type="journal article" date="2023" name="IMA Fungus">
        <title>Comparative genomic study of the Penicillium genus elucidates a diverse pangenome and 15 lateral gene transfer events.</title>
        <authorList>
            <person name="Petersen C."/>
            <person name="Sorensen T."/>
            <person name="Nielsen M.R."/>
            <person name="Sondergaard T.E."/>
            <person name="Sorensen J.L."/>
            <person name="Fitzpatrick D.A."/>
            <person name="Frisvad J.C."/>
            <person name="Nielsen K.L."/>
        </authorList>
    </citation>
    <scope>NUCLEOTIDE SEQUENCE</scope>
    <source>
        <strain evidence="2">IBT 12815</strain>
    </source>
</reference>
<gene>
    <name evidence="2" type="ORF">N7537_011331</name>
</gene>
<name>A0AAD6DLM1_9EURO</name>
<feature type="chain" id="PRO_5041994146" evidence="1">
    <location>
        <begin position="20"/>
        <end position="356"/>
    </location>
</feature>
<evidence type="ECO:0000313" key="2">
    <source>
        <dbReference type="EMBL" id="KAJ5588653.1"/>
    </source>
</evidence>
<accession>A0AAD6DLM1</accession>
<comment type="caution">
    <text evidence="2">The sequence shown here is derived from an EMBL/GenBank/DDBJ whole genome shotgun (WGS) entry which is preliminary data.</text>
</comment>
<protein>
    <submittedName>
        <fullName evidence="2">Uncharacterized protein</fullName>
    </submittedName>
</protein>
<keyword evidence="3" id="KW-1185">Reference proteome</keyword>
<sequence length="356" mass="35707">MHFSSAALLALCSISVTYAAPFANPENEDLARRATYSVVNADEDSSSAVAREVDTVFETSTVTAPGADPVPITVTVTATPSSVVQSSTPVASSTPCWESPNVLPAAGPNSFFRRGLRAAGQPAIFAREYSSSSSAAPDATKYPAASAAESLYARGWYSVASGTPSVATPTASPSSLVARGFGDLFSSASVAPSSSLSASVIATPLVARGWYSSAATLSASATPLVARGWYSSAATPSASATPLVARVARGLGDGSSSASPSYSSVTVPLSPTPLVARDVYASPSRIPSSSSVPTSAAPLAVRGSYGWYSPVPSASSVATPSASPALVARGVRNWGSSSVSLPVSSTFAASATPVVY</sequence>
<dbReference type="EMBL" id="JAQJAE010000006">
    <property type="protein sequence ID" value="KAJ5588653.1"/>
    <property type="molecule type" value="Genomic_DNA"/>
</dbReference>
<evidence type="ECO:0000313" key="3">
    <source>
        <dbReference type="Proteomes" id="UP001213799"/>
    </source>
</evidence>
<dbReference type="Proteomes" id="UP001213799">
    <property type="component" value="Unassembled WGS sequence"/>
</dbReference>
<organism evidence="2 3">
    <name type="scientific">Penicillium hordei</name>
    <dbReference type="NCBI Taxonomy" id="40994"/>
    <lineage>
        <taxon>Eukaryota</taxon>
        <taxon>Fungi</taxon>
        <taxon>Dikarya</taxon>
        <taxon>Ascomycota</taxon>
        <taxon>Pezizomycotina</taxon>
        <taxon>Eurotiomycetes</taxon>
        <taxon>Eurotiomycetidae</taxon>
        <taxon>Eurotiales</taxon>
        <taxon>Aspergillaceae</taxon>
        <taxon>Penicillium</taxon>
    </lineage>
</organism>
<evidence type="ECO:0000256" key="1">
    <source>
        <dbReference type="SAM" id="SignalP"/>
    </source>
</evidence>
<reference evidence="2" key="2">
    <citation type="submission" date="2023-01" db="EMBL/GenBank/DDBJ databases">
        <authorList>
            <person name="Petersen C."/>
        </authorList>
    </citation>
    <scope>NUCLEOTIDE SEQUENCE</scope>
    <source>
        <strain evidence="2">IBT 12815</strain>
    </source>
</reference>
<feature type="signal peptide" evidence="1">
    <location>
        <begin position="1"/>
        <end position="19"/>
    </location>
</feature>
<dbReference type="GeneID" id="81592627"/>
<keyword evidence="1" id="KW-0732">Signal</keyword>
<proteinExistence type="predicted"/>
<dbReference type="RefSeq" id="XP_056747672.1">
    <property type="nucleotide sequence ID" value="XM_056902385.1"/>
</dbReference>
<dbReference type="AlphaFoldDB" id="A0AAD6DLM1"/>